<organism evidence="2 3">
    <name type="scientific">Stylonychia lemnae</name>
    <name type="common">Ciliate</name>
    <dbReference type="NCBI Taxonomy" id="5949"/>
    <lineage>
        <taxon>Eukaryota</taxon>
        <taxon>Sar</taxon>
        <taxon>Alveolata</taxon>
        <taxon>Ciliophora</taxon>
        <taxon>Intramacronucleata</taxon>
        <taxon>Spirotrichea</taxon>
        <taxon>Stichotrichia</taxon>
        <taxon>Sporadotrichida</taxon>
        <taxon>Oxytrichidae</taxon>
        <taxon>Stylonychinae</taxon>
        <taxon>Stylonychia</taxon>
    </lineage>
</organism>
<dbReference type="EMBL" id="CCKQ01009568">
    <property type="protein sequence ID" value="CDW81061.1"/>
    <property type="molecule type" value="Genomic_DNA"/>
</dbReference>
<dbReference type="AlphaFoldDB" id="A0A078AGU1"/>
<protein>
    <recommendedName>
        <fullName evidence="4">CUB domain-containing protein</fullName>
    </recommendedName>
</protein>
<accession>A0A078AGU1</accession>
<keyword evidence="1" id="KW-0732">Signal</keyword>
<gene>
    <name evidence="2" type="primary">Contig12819.g13681</name>
    <name evidence="2" type="ORF">STYLEM_10069</name>
</gene>
<name>A0A078AGU1_STYLE</name>
<evidence type="ECO:0008006" key="4">
    <source>
        <dbReference type="Google" id="ProtNLM"/>
    </source>
</evidence>
<evidence type="ECO:0000313" key="3">
    <source>
        <dbReference type="Proteomes" id="UP000039865"/>
    </source>
</evidence>
<reference evidence="2 3" key="1">
    <citation type="submission" date="2014-06" db="EMBL/GenBank/DDBJ databases">
        <authorList>
            <person name="Swart Estienne"/>
        </authorList>
    </citation>
    <scope>NUCLEOTIDE SEQUENCE [LARGE SCALE GENOMIC DNA]</scope>
    <source>
        <strain evidence="2 3">130c</strain>
    </source>
</reference>
<keyword evidence="3" id="KW-1185">Reference proteome</keyword>
<proteinExistence type="predicted"/>
<evidence type="ECO:0000256" key="1">
    <source>
        <dbReference type="SAM" id="SignalP"/>
    </source>
</evidence>
<feature type="chain" id="PRO_5001729439" description="CUB domain-containing protein" evidence="1">
    <location>
        <begin position="21"/>
        <end position="197"/>
    </location>
</feature>
<dbReference type="InParanoid" id="A0A078AGU1"/>
<evidence type="ECO:0000313" key="2">
    <source>
        <dbReference type="EMBL" id="CDW81061.1"/>
    </source>
</evidence>
<feature type="signal peptide" evidence="1">
    <location>
        <begin position="1"/>
        <end position="20"/>
    </location>
</feature>
<dbReference type="Proteomes" id="UP000039865">
    <property type="component" value="Unassembled WGS sequence"/>
</dbReference>
<sequence length="197" mass="21780">MRADLFSILILAAVIASTQALPNYSQCLDCFYTNRTNAYFCQSSLQCLGIKNPNCPSNQIVLKNYQCIEGYAECQNFTFTSLSPGTVYQNSVGLLPGYGCFIQIDRLFDGGYGTLQITFENPSVLVFDEYNKQYQSNDQLGLILNEDGWGPRKVFVVNSDPDSILGFTAVYSQGIISKINLIATTALVMIVLSLNII</sequence>